<dbReference type="OrthoDB" id="71675at2"/>
<dbReference type="RefSeq" id="WP_088249135.1">
    <property type="nucleotide sequence ID" value="NZ_NHMK01000020.1"/>
</dbReference>
<accession>A0A246BIG8</accession>
<dbReference type="AlphaFoldDB" id="A0A246BIG8"/>
<keyword evidence="3" id="KW-1185">Reference proteome</keyword>
<protein>
    <submittedName>
        <fullName evidence="2">Uncharacterized protein</fullName>
    </submittedName>
</protein>
<evidence type="ECO:0000256" key="1">
    <source>
        <dbReference type="SAM" id="MobiDB-lite"/>
    </source>
</evidence>
<feature type="region of interest" description="Disordered" evidence="1">
    <location>
        <begin position="176"/>
        <end position="197"/>
    </location>
</feature>
<dbReference type="EMBL" id="NHMK01000020">
    <property type="protein sequence ID" value="OWL95046.1"/>
    <property type="molecule type" value="Genomic_DNA"/>
</dbReference>
<organism evidence="2 3">
    <name type="scientific">Deinococcus indicus</name>
    <dbReference type="NCBI Taxonomy" id="223556"/>
    <lineage>
        <taxon>Bacteria</taxon>
        <taxon>Thermotogati</taxon>
        <taxon>Deinococcota</taxon>
        <taxon>Deinococci</taxon>
        <taxon>Deinococcales</taxon>
        <taxon>Deinococcaceae</taxon>
        <taxon>Deinococcus</taxon>
    </lineage>
</organism>
<proteinExistence type="predicted"/>
<dbReference type="Proteomes" id="UP000197208">
    <property type="component" value="Unassembled WGS sequence"/>
</dbReference>
<reference evidence="2 3" key="1">
    <citation type="submission" date="2017-05" db="EMBL/GenBank/DDBJ databases">
        <title>De novo genome assembly of Deniococcus indicus strain DR1.</title>
        <authorList>
            <person name="Chauhan D."/>
            <person name="Yennamalli R.M."/>
            <person name="Priyadarshini R."/>
        </authorList>
    </citation>
    <scope>NUCLEOTIDE SEQUENCE [LARGE SCALE GENOMIC DNA]</scope>
    <source>
        <strain evidence="2 3">DR1</strain>
    </source>
</reference>
<gene>
    <name evidence="2" type="ORF">CBQ26_13405</name>
</gene>
<sequence length="425" mass="45872">MSAQKFLDRLKAKGLLPSAPLFAEPTPPALIPPAQPERPLVTAAALKEVTFRPEAGEVQGARVSISGPSPLMVEAYRDLHATADRIAERATRDLKLSPGARRLYSLLVLCAVGNARSRGLARVPDVAELHLPAELLALILGVDRSTVWRWAGQLGQDVNRETGEVRGHQLAVSWDHKTGNLPPAAQRPAKDGAEAAGKRRRLRAGVSDGLLWAVSLTGPRAGLRVSREALAHEWRDLCADSVAASRYKGQPEGLRTVYALKNAGLQQSCKSLKAIEGAEIAVRWTVNPGFKSESPLNMTVATRGAALGAVWDVQSVRGLRRHEQASAVDAAAQYLAALYGDSGSVSMYHWVLWRLLRLDTIGVNLWDVVLLTMDQVRGDLAAGDCTNAGALLMWRLKSVPEGGGQSLWAQLKDAYVLAPRESVWA</sequence>
<feature type="compositionally biased region" description="Basic and acidic residues" evidence="1">
    <location>
        <begin position="188"/>
        <end position="197"/>
    </location>
</feature>
<comment type="caution">
    <text evidence="2">The sequence shown here is derived from an EMBL/GenBank/DDBJ whole genome shotgun (WGS) entry which is preliminary data.</text>
</comment>
<evidence type="ECO:0000313" key="3">
    <source>
        <dbReference type="Proteomes" id="UP000197208"/>
    </source>
</evidence>
<evidence type="ECO:0000313" key="2">
    <source>
        <dbReference type="EMBL" id="OWL95046.1"/>
    </source>
</evidence>
<name>A0A246BIG8_9DEIO</name>